<dbReference type="Pfam" id="PF00293">
    <property type="entry name" value="NUDIX"/>
    <property type="match status" value="1"/>
</dbReference>
<keyword evidence="3" id="KW-0460">Magnesium</keyword>
<dbReference type="Gene3D" id="3.90.79.10">
    <property type="entry name" value="Nucleoside Triphosphate Pyrophosphohydrolase"/>
    <property type="match status" value="1"/>
</dbReference>
<dbReference type="Proteomes" id="UP000014216">
    <property type="component" value="Unassembled WGS sequence"/>
</dbReference>
<dbReference type="InterPro" id="IPR020476">
    <property type="entry name" value="Nudix_hydrolase"/>
</dbReference>
<evidence type="ECO:0000259" key="4">
    <source>
        <dbReference type="PROSITE" id="PS51462"/>
    </source>
</evidence>
<dbReference type="PROSITE" id="PS51462">
    <property type="entry name" value="NUDIX"/>
    <property type="match status" value="1"/>
</dbReference>
<dbReference type="AlphaFoldDB" id="S0FQG7"/>
<dbReference type="Gene3D" id="2.20.70.10">
    <property type="match status" value="1"/>
</dbReference>
<evidence type="ECO:0000313" key="5">
    <source>
        <dbReference type="EMBL" id="EMS77318.1"/>
    </source>
</evidence>
<evidence type="ECO:0000313" key="6">
    <source>
        <dbReference type="Proteomes" id="UP000014216"/>
    </source>
</evidence>
<feature type="domain" description="Nudix hydrolase" evidence="4">
    <location>
        <begin position="60"/>
        <end position="183"/>
    </location>
</feature>
<dbReference type="EMBL" id="APJX01000017">
    <property type="protein sequence ID" value="EMS77318.1"/>
    <property type="molecule type" value="Genomic_DNA"/>
</dbReference>
<dbReference type="RefSeq" id="WP_006968687.1">
    <property type="nucleotide sequence ID" value="NZ_APJX01000017.1"/>
</dbReference>
<organism evidence="5 6">
    <name type="scientific">Desulfotignum phosphitoxidans DSM 13687</name>
    <dbReference type="NCBI Taxonomy" id="1286635"/>
    <lineage>
        <taxon>Bacteria</taxon>
        <taxon>Pseudomonadati</taxon>
        <taxon>Thermodesulfobacteriota</taxon>
        <taxon>Desulfobacteria</taxon>
        <taxon>Desulfobacterales</taxon>
        <taxon>Desulfobacteraceae</taxon>
        <taxon>Desulfotignum</taxon>
    </lineage>
</organism>
<dbReference type="SUPFAM" id="SSF55811">
    <property type="entry name" value="Nudix"/>
    <property type="match status" value="1"/>
</dbReference>
<protein>
    <submittedName>
        <fullName evidence="5">NADH pyrophosphatase I, NUDIX family</fullName>
    </submittedName>
</protein>
<evidence type="ECO:0000256" key="3">
    <source>
        <dbReference type="ARBA" id="ARBA00022842"/>
    </source>
</evidence>
<dbReference type="InterPro" id="IPR000086">
    <property type="entry name" value="NUDIX_hydrolase_dom"/>
</dbReference>
<reference evidence="5 6" key="1">
    <citation type="journal article" date="2013" name="Genome Announc.">
        <title>Draft Genome Sequence of Desulfotignum phosphitoxidans DSM 13687 Strain FiPS-3.</title>
        <authorList>
            <person name="Poehlein A."/>
            <person name="Daniel R."/>
            <person name="Simeonova D.D."/>
        </authorList>
    </citation>
    <scope>NUCLEOTIDE SEQUENCE [LARGE SCALE GENOMIC DNA]</scope>
    <source>
        <strain evidence="5 6">DSM 13687</strain>
    </source>
</reference>
<dbReference type="PANTHER" id="PTHR43222:SF2">
    <property type="entry name" value="NUDIX HYDROLASE 23, CHLOROPLASTIC"/>
    <property type="match status" value="1"/>
</dbReference>
<evidence type="ECO:0000256" key="1">
    <source>
        <dbReference type="ARBA" id="ARBA00001946"/>
    </source>
</evidence>
<keyword evidence="2" id="KW-0378">Hydrolase</keyword>
<dbReference type="InterPro" id="IPR029401">
    <property type="entry name" value="Nudix_N"/>
</dbReference>
<accession>S0FQG7</accession>
<gene>
    <name evidence="5" type="ORF">Dpo_17c00220</name>
</gene>
<comment type="cofactor">
    <cofactor evidence="1">
        <name>Mg(2+)</name>
        <dbReference type="ChEBI" id="CHEBI:18420"/>
    </cofactor>
</comment>
<dbReference type="InterPro" id="IPR015797">
    <property type="entry name" value="NUDIX_hydrolase-like_dom_sf"/>
</dbReference>
<proteinExistence type="predicted"/>
<dbReference type="PANTHER" id="PTHR43222">
    <property type="entry name" value="NUDIX HYDROLASE 23"/>
    <property type="match status" value="1"/>
</dbReference>
<sequence length="208" mass="23874">MMVGSDRITDQAMTAEREMEKKMSIKYCSICGAKMTTRIPEDDDHIRPVCNRCGHVHYDNPKLVVGCIPMLEDQVLLCKRNIEPRKGKWTLPAGYLENGETVEQGAVRETLEETRSHVSIIAPYRMFNLVFVHQIYLMFRARLLDTDFGPTKESTDVQLFSESEIPWDNIAFESIRQTLADFFSDRPGRAYSFEIKQIMPPEKHAGPA</sequence>
<name>S0FQG7_9BACT</name>
<dbReference type="CDD" id="cd04511">
    <property type="entry name" value="NUDIX_Hydrolase"/>
    <property type="match status" value="1"/>
</dbReference>
<keyword evidence="6" id="KW-1185">Reference proteome</keyword>
<dbReference type="PRINTS" id="PR00502">
    <property type="entry name" value="NUDIXFAMILY"/>
</dbReference>
<dbReference type="GO" id="GO:0016787">
    <property type="term" value="F:hydrolase activity"/>
    <property type="evidence" value="ECO:0007669"/>
    <property type="project" value="UniProtKB-KW"/>
</dbReference>
<evidence type="ECO:0000256" key="2">
    <source>
        <dbReference type="ARBA" id="ARBA00022801"/>
    </source>
</evidence>
<comment type="caution">
    <text evidence="5">The sequence shown here is derived from an EMBL/GenBank/DDBJ whole genome shotgun (WGS) entry which is preliminary data.</text>
</comment>
<dbReference type="Pfam" id="PF14803">
    <property type="entry name" value="Zn_ribbon_Nudix"/>
    <property type="match status" value="1"/>
</dbReference>